<comment type="caution">
    <text evidence="11">The sequence shown here is derived from an EMBL/GenBank/DDBJ whole genome shotgun (WGS) entry which is preliminary data.</text>
</comment>
<dbReference type="Gene3D" id="1.10.8.60">
    <property type="match status" value="1"/>
</dbReference>
<keyword evidence="5" id="KW-0235">DNA replication</keyword>
<dbReference type="SUPFAM" id="SSF48019">
    <property type="entry name" value="post-AAA+ oligomerization domain-like"/>
    <property type="match status" value="1"/>
</dbReference>
<protein>
    <recommendedName>
        <fullName evidence="2">DNA polymerase III subunit delta</fullName>
        <ecNumber evidence="1">2.7.7.7</ecNumber>
    </recommendedName>
</protein>
<dbReference type="GO" id="GO:0006261">
    <property type="term" value="P:DNA-templated DNA replication"/>
    <property type="evidence" value="ECO:0007669"/>
    <property type="project" value="TreeGrafter"/>
</dbReference>
<evidence type="ECO:0000259" key="9">
    <source>
        <dbReference type="Pfam" id="PF06144"/>
    </source>
</evidence>
<dbReference type="Pfam" id="PF06144">
    <property type="entry name" value="DNA_pol3_delta"/>
    <property type="match status" value="1"/>
</dbReference>
<dbReference type="eggNOG" id="COG1466">
    <property type="taxonomic scope" value="Bacteria"/>
</dbReference>
<dbReference type="EC" id="2.7.7.7" evidence="1"/>
<keyword evidence="4" id="KW-0548">Nucleotidyltransferase</keyword>
<organism evidence="11 12">
    <name type="scientific">Furfurilactobacillus rossiae DSM 15814</name>
    <dbReference type="NCBI Taxonomy" id="1114972"/>
    <lineage>
        <taxon>Bacteria</taxon>
        <taxon>Bacillati</taxon>
        <taxon>Bacillota</taxon>
        <taxon>Bacilli</taxon>
        <taxon>Lactobacillales</taxon>
        <taxon>Lactobacillaceae</taxon>
        <taxon>Furfurilactobacillus</taxon>
    </lineage>
</organism>
<dbReference type="PANTHER" id="PTHR34388">
    <property type="entry name" value="DNA POLYMERASE III SUBUNIT DELTA"/>
    <property type="match status" value="1"/>
</dbReference>
<dbReference type="InterPro" id="IPR005790">
    <property type="entry name" value="DNA_polIII_delta"/>
</dbReference>
<dbReference type="Gene3D" id="3.40.50.300">
    <property type="entry name" value="P-loop containing nucleotide triphosphate hydrolases"/>
    <property type="match status" value="1"/>
</dbReference>
<gene>
    <name evidence="11" type="ORF">FD35_GL000078</name>
</gene>
<keyword evidence="12" id="KW-1185">Reference proteome</keyword>
<dbReference type="SUPFAM" id="SSF52540">
    <property type="entry name" value="P-loop containing nucleoside triphosphate hydrolases"/>
    <property type="match status" value="1"/>
</dbReference>
<dbReference type="AlphaFoldDB" id="A0A0R1RJ61"/>
<feature type="domain" description="DNA polymerase III delta N-terminal" evidence="9">
    <location>
        <begin position="22"/>
        <end position="146"/>
    </location>
</feature>
<dbReference type="EMBL" id="AZFF01000001">
    <property type="protein sequence ID" value="KRL57072.1"/>
    <property type="molecule type" value="Genomic_DNA"/>
</dbReference>
<sequence>MATMKIAELTRQLAGSNIQPLYLVTGTERYLLNQIRAQFKAIIPEDQAQMNVGSYNMVQTPVAVALDDAMAMPFFGEHRLVIIDEPYFLTGEKSKSKVDHDLDALLKFIEHPETTTILVFFAPYDKLDNRKKLVKTLKKVAVNVDASPLSERDARQFVEQQVDHDGYKFGPGALDTLIQRTGADLSLMMAALTKLELFAVQDHVMTTVAVTGLVAQSLDDNVFDLVNAVLGRNVKRAVSLYHDLLATGEEPLRINAVLVSQFRLLLQVKVLASRGLSQGSLAGQLKVHPYRVKLALQSDRHFSQRDLSRAFLGLINIETQLKQTQDDPELLFNLFMLQFTNQAA</sequence>
<dbReference type="GO" id="GO:0003677">
    <property type="term" value="F:DNA binding"/>
    <property type="evidence" value="ECO:0007669"/>
    <property type="project" value="InterPro"/>
</dbReference>
<evidence type="ECO:0000256" key="5">
    <source>
        <dbReference type="ARBA" id="ARBA00022705"/>
    </source>
</evidence>
<dbReference type="InterPro" id="IPR010372">
    <property type="entry name" value="DNA_pol3_delta_N"/>
</dbReference>
<dbReference type="Proteomes" id="UP000051999">
    <property type="component" value="Unassembled WGS sequence"/>
</dbReference>
<dbReference type="InterPro" id="IPR027417">
    <property type="entry name" value="P-loop_NTPase"/>
</dbReference>
<accession>A0A0R1RJ61</accession>
<evidence type="ECO:0000313" key="12">
    <source>
        <dbReference type="Proteomes" id="UP000051999"/>
    </source>
</evidence>
<dbReference type="GO" id="GO:0003887">
    <property type="term" value="F:DNA-directed DNA polymerase activity"/>
    <property type="evidence" value="ECO:0007669"/>
    <property type="project" value="UniProtKB-KW"/>
</dbReference>
<dbReference type="GO" id="GO:0009360">
    <property type="term" value="C:DNA polymerase III complex"/>
    <property type="evidence" value="ECO:0007669"/>
    <property type="project" value="InterPro"/>
</dbReference>
<dbReference type="Gene3D" id="1.20.272.10">
    <property type="match status" value="1"/>
</dbReference>
<evidence type="ECO:0000259" key="10">
    <source>
        <dbReference type="Pfam" id="PF21694"/>
    </source>
</evidence>
<evidence type="ECO:0000256" key="8">
    <source>
        <dbReference type="ARBA" id="ARBA00049244"/>
    </source>
</evidence>
<dbReference type="PATRIC" id="fig|1114972.6.peg.76"/>
<dbReference type="STRING" id="1114972.FD35_GL000078"/>
<dbReference type="Pfam" id="PF21694">
    <property type="entry name" value="DNA_pol3_delta_C"/>
    <property type="match status" value="1"/>
</dbReference>
<evidence type="ECO:0000256" key="6">
    <source>
        <dbReference type="ARBA" id="ARBA00022932"/>
    </source>
</evidence>
<evidence type="ECO:0000256" key="1">
    <source>
        <dbReference type="ARBA" id="ARBA00012417"/>
    </source>
</evidence>
<comment type="catalytic activity">
    <reaction evidence="8">
        <text>DNA(n) + a 2'-deoxyribonucleoside 5'-triphosphate = DNA(n+1) + diphosphate</text>
        <dbReference type="Rhea" id="RHEA:22508"/>
        <dbReference type="Rhea" id="RHEA-COMP:17339"/>
        <dbReference type="Rhea" id="RHEA-COMP:17340"/>
        <dbReference type="ChEBI" id="CHEBI:33019"/>
        <dbReference type="ChEBI" id="CHEBI:61560"/>
        <dbReference type="ChEBI" id="CHEBI:173112"/>
        <dbReference type="EC" id="2.7.7.7"/>
    </reaction>
</comment>
<keyword evidence="6" id="KW-0239">DNA-directed DNA polymerase</keyword>
<dbReference type="InterPro" id="IPR048466">
    <property type="entry name" value="DNA_pol3_delta-like_C"/>
</dbReference>
<evidence type="ECO:0000256" key="7">
    <source>
        <dbReference type="ARBA" id="ARBA00034754"/>
    </source>
</evidence>
<proteinExistence type="inferred from homology"/>
<dbReference type="PANTHER" id="PTHR34388:SF1">
    <property type="entry name" value="DNA POLYMERASE III SUBUNIT DELTA"/>
    <property type="match status" value="1"/>
</dbReference>
<evidence type="ECO:0000256" key="3">
    <source>
        <dbReference type="ARBA" id="ARBA00022679"/>
    </source>
</evidence>
<comment type="similarity">
    <text evidence="7">Belongs to the DNA polymerase HolA subunit family.</text>
</comment>
<evidence type="ECO:0000256" key="4">
    <source>
        <dbReference type="ARBA" id="ARBA00022695"/>
    </source>
</evidence>
<evidence type="ECO:0000256" key="2">
    <source>
        <dbReference type="ARBA" id="ARBA00017703"/>
    </source>
</evidence>
<keyword evidence="3" id="KW-0808">Transferase</keyword>
<dbReference type="InterPro" id="IPR008921">
    <property type="entry name" value="DNA_pol3_clamp-load_cplx_C"/>
</dbReference>
<name>A0A0R1RJ61_9LACO</name>
<feature type="domain" description="DNA polymerase III delta subunit-like C-terminal" evidence="10">
    <location>
        <begin position="220"/>
        <end position="339"/>
    </location>
</feature>
<evidence type="ECO:0000313" key="11">
    <source>
        <dbReference type="EMBL" id="KRL57072.1"/>
    </source>
</evidence>
<dbReference type="NCBIfam" id="TIGR01128">
    <property type="entry name" value="holA"/>
    <property type="match status" value="1"/>
</dbReference>
<reference evidence="11 12" key="1">
    <citation type="journal article" date="2015" name="Genome Announc.">
        <title>Expanding the biotechnology potential of lactobacilli through comparative genomics of 213 strains and associated genera.</title>
        <authorList>
            <person name="Sun Z."/>
            <person name="Harris H.M."/>
            <person name="McCann A."/>
            <person name="Guo C."/>
            <person name="Argimon S."/>
            <person name="Zhang W."/>
            <person name="Yang X."/>
            <person name="Jeffery I.B."/>
            <person name="Cooney J.C."/>
            <person name="Kagawa T.F."/>
            <person name="Liu W."/>
            <person name="Song Y."/>
            <person name="Salvetti E."/>
            <person name="Wrobel A."/>
            <person name="Rasinkangas P."/>
            <person name="Parkhill J."/>
            <person name="Rea M.C."/>
            <person name="O'Sullivan O."/>
            <person name="Ritari J."/>
            <person name="Douillard F.P."/>
            <person name="Paul Ross R."/>
            <person name="Yang R."/>
            <person name="Briner A.E."/>
            <person name="Felis G.E."/>
            <person name="de Vos W.M."/>
            <person name="Barrangou R."/>
            <person name="Klaenhammer T.R."/>
            <person name="Caufield P.W."/>
            <person name="Cui Y."/>
            <person name="Zhang H."/>
            <person name="O'Toole P.W."/>
        </authorList>
    </citation>
    <scope>NUCLEOTIDE SEQUENCE [LARGE SCALE GENOMIC DNA]</scope>
    <source>
        <strain evidence="11 12">DSM 15814</strain>
    </source>
</reference>